<evidence type="ECO:0000256" key="2">
    <source>
        <dbReference type="ARBA" id="ARBA00029447"/>
    </source>
</evidence>
<feature type="region of interest" description="Disordered" evidence="4">
    <location>
        <begin position="592"/>
        <end position="654"/>
    </location>
</feature>
<dbReference type="Gene3D" id="1.10.287.950">
    <property type="entry name" value="Methyl-accepting chemotaxis protein"/>
    <property type="match status" value="1"/>
</dbReference>
<evidence type="ECO:0000256" key="5">
    <source>
        <dbReference type="SAM" id="Phobius"/>
    </source>
</evidence>
<sequence length="654" mass="72108">MDGQRSSQRLFLLVFLVSMINFLIVFDMKVIQFTVLNQTSSYIAAQKKLRLIADNLNASPTELASDSADDLGRLVNDLNQAMEGNELVDSYGLTSVMVFSLGCCMISIFSFIVPYSRRKLLGQFQFSNSRSSSVEQAAMERAIADISGAADHLMDYIDTVSNRGENKQSVDSLETQFDEIITLSAHIRALSRELGASQDSFNEVDKLLQKLSAQCGDSAHFASATRLEWNTMGNKLRQLREHHDKSKSISDKVVKLQSTSAERLAKSLEFIKIHNNHSENVRTNLNRLFENSRSGYRFLDSMSQSIRVSKDDVSAASDLVKGLSERAEAIVNIIDVIDDIAEQTNQLALNASIEAARAGEQGQGFAVVAGEVRNLAARSSTATKSITDLLGTIQEEAEQASQLLAKSNEAVTETYSKIRDVDQSYRESLLLSRHALTGLDVLGNDVTNHFTDLKSIERTGNDIRKLSNNMNSLLEEHSQMSTLINTEGNQLTVHSDRMSRLLLRQYYEINHAQKLLSLTVSSVSTIKSKVEQSLSNTENIKANLDHLYKDSMSFKTRAFNHNVSAIKNIQVLKSSSRTLTLLQNPALGISLEEDYGSDNDSGSADPGTDQKTNLKAKEQQVSAPKTPSASAIANLPGEDLFIGDNSKSTDHRAS</sequence>
<evidence type="ECO:0000313" key="7">
    <source>
        <dbReference type="EMBL" id="SMF22483.1"/>
    </source>
</evidence>
<dbReference type="PROSITE" id="PS50111">
    <property type="entry name" value="CHEMOTAXIS_TRANSDUC_2"/>
    <property type="match status" value="1"/>
</dbReference>
<dbReference type="AlphaFoldDB" id="A0A1Y6BQX4"/>
<accession>A0A1Y6BQX4</accession>
<dbReference type="PRINTS" id="PR00260">
    <property type="entry name" value="CHEMTRNSDUCR"/>
</dbReference>
<reference evidence="8" key="1">
    <citation type="submission" date="2017-04" db="EMBL/GenBank/DDBJ databases">
        <authorList>
            <person name="Varghese N."/>
            <person name="Submissions S."/>
        </authorList>
    </citation>
    <scope>NUCLEOTIDE SEQUENCE [LARGE SCALE GENOMIC DNA]</scope>
    <source>
        <strain evidence="8">RKEM611</strain>
    </source>
</reference>
<evidence type="ECO:0000256" key="4">
    <source>
        <dbReference type="SAM" id="MobiDB-lite"/>
    </source>
</evidence>
<proteinExistence type="inferred from homology"/>
<evidence type="ECO:0000259" key="6">
    <source>
        <dbReference type="PROSITE" id="PS50111"/>
    </source>
</evidence>
<dbReference type="GO" id="GO:0007165">
    <property type="term" value="P:signal transduction"/>
    <property type="evidence" value="ECO:0007669"/>
    <property type="project" value="UniProtKB-KW"/>
</dbReference>
<keyword evidence="5" id="KW-0812">Transmembrane</keyword>
<dbReference type="EMBL" id="FWZT01000007">
    <property type="protein sequence ID" value="SMF22483.1"/>
    <property type="molecule type" value="Genomic_DNA"/>
</dbReference>
<dbReference type="InterPro" id="IPR004090">
    <property type="entry name" value="Chemotax_Me-accpt_rcpt"/>
</dbReference>
<dbReference type="RefSeq" id="WP_132318289.1">
    <property type="nucleotide sequence ID" value="NZ_SLZT01000007.1"/>
</dbReference>
<feature type="compositionally biased region" description="Polar residues" evidence="4">
    <location>
        <begin position="609"/>
        <end position="631"/>
    </location>
</feature>
<dbReference type="SMART" id="SM00283">
    <property type="entry name" value="MA"/>
    <property type="match status" value="1"/>
</dbReference>
<feature type="domain" description="Methyl-accepting transducer" evidence="6">
    <location>
        <begin position="292"/>
        <end position="485"/>
    </location>
</feature>
<feature type="transmembrane region" description="Helical" evidence="5">
    <location>
        <begin position="91"/>
        <end position="113"/>
    </location>
</feature>
<dbReference type="PANTHER" id="PTHR32089">
    <property type="entry name" value="METHYL-ACCEPTING CHEMOTAXIS PROTEIN MCPB"/>
    <property type="match status" value="1"/>
</dbReference>
<keyword evidence="1 3" id="KW-0807">Transducer</keyword>
<keyword evidence="5" id="KW-0472">Membrane</keyword>
<dbReference type="GO" id="GO:0004888">
    <property type="term" value="F:transmembrane signaling receptor activity"/>
    <property type="evidence" value="ECO:0007669"/>
    <property type="project" value="InterPro"/>
</dbReference>
<protein>
    <submittedName>
        <fullName evidence="7">Methyl-accepting chemotaxis protein</fullName>
    </submittedName>
</protein>
<dbReference type="Proteomes" id="UP000192907">
    <property type="component" value="Unassembled WGS sequence"/>
</dbReference>
<dbReference type="GO" id="GO:0016020">
    <property type="term" value="C:membrane"/>
    <property type="evidence" value="ECO:0007669"/>
    <property type="project" value="InterPro"/>
</dbReference>
<dbReference type="STRING" id="1513793.SAMN06296036_107195"/>
<name>A0A1Y6BQX4_9BACT</name>
<dbReference type="PANTHER" id="PTHR32089:SF112">
    <property type="entry name" value="LYSOZYME-LIKE PROTEIN-RELATED"/>
    <property type="match status" value="1"/>
</dbReference>
<evidence type="ECO:0000256" key="3">
    <source>
        <dbReference type="PROSITE-ProRule" id="PRU00284"/>
    </source>
</evidence>
<comment type="similarity">
    <text evidence="2">Belongs to the methyl-accepting chemotaxis (MCP) protein family.</text>
</comment>
<feature type="transmembrane region" description="Helical" evidence="5">
    <location>
        <begin position="12"/>
        <end position="31"/>
    </location>
</feature>
<evidence type="ECO:0000313" key="8">
    <source>
        <dbReference type="Proteomes" id="UP000192907"/>
    </source>
</evidence>
<dbReference type="SUPFAM" id="SSF58104">
    <property type="entry name" value="Methyl-accepting chemotaxis protein (MCP) signaling domain"/>
    <property type="match status" value="1"/>
</dbReference>
<dbReference type="OrthoDB" id="5292010at2"/>
<organism evidence="7 8">
    <name type="scientific">Pseudobacteriovorax antillogorgiicola</name>
    <dbReference type="NCBI Taxonomy" id="1513793"/>
    <lineage>
        <taxon>Bacteria</taxon>
        <taxon>Pseudomonadati</taxon>
        <taxon>Bdellovibrionota</taxon>
        <taxon>Oligoflexia</taxon>
        <taxon>Oligoflexales</taxon>
        <taxon>Pseudobacteriovoracaceae</taxon>
        <taxon>Pseudobacteriovorax</taxon>
    </lineage>
</organism>
<keyword evidence="8" id="KW-1185">Reference proteome</keyword>
<dbReference type="InterPro" id="IPR004089">
    <property type="entry name" value="MCPsignal_dom"/>
</dbReference>
<gene>
    <name evidence="7" type="ORF">SAMN06296036_107195</name>
</gene>
<dbReference type="Pfam" id="PF00015">
    <property type="entry name" value="MCPsignal"/>
    <property type="match status" value="1"/>
</dbReference>
<dbReference type="GO" id="GO:0006935">
    <property type="term" value="P:chemotaxis"/>
    <property type="evidence" value="ECO:0007669"/>
    <property type="project" value="InterPro"/>
</dbReference>
<keyword evidence="5" id="KW-1133">Transmembrane helix</keyword>
<evidence type="ECO:0000256" key="1">
    <source>
        <dbReference type="ARBA" id="ARBA00023224"/>
    </source>
</evidence>